<protein>
    <submittedName>
        <fullName evidence="1">Uncharacterized protein</fullName>
    </submittedName>
</protein>
<evidence type="ECO:0000313" key="2">
    <source>
        <dbReference type="Proteomes" id="UP000306575"/>
    </source>
</evidence>
<comment type="caution">
    <text evidence="1">The sequence shown here is derived from an EMBL/GenBank/DDBJ whole genome shotgun (WGS) entry which is preliminary data.</text>
</comment>
<accession>A0A4U7MR85</accession>
<evidence type="ECO:0000313" key="1">
    <source>
        <dbReference type="EMBL" id="TKZ15470.1"/>
    </source>
</evidence>
<dbReference type="AlphaFoldDB" id="A0A4U7MR85"/>
<dbReference type="OrthoDB" id="7854867at2"/>
<keyword evidence="2" id="KW-1185">Reference proteome</keyword>
<dbReference type="RefSeq" id="WP_138017579.1">
    <property type="nucleotide sequence ID" value="NZ_SULI01000043.1"/>
</dbReference>
<dbReference type="EMBL" id="SULI01000043">
    <property type="protein sequence ID" value="TKZ15470.1"/>
    <property type="molecule type" value="Genomic_DNA"/>
</dbReference>
<proteinExistence type="predicted"/>
<organism evidence="1 2">
    <name type="scientific">Shimia litoralis</name>
    <dbReference type="NCBI Taxonomy" id="420403"/>
    <lineage>
        <taxon>Bacteria</taxon>
        <taxon>Pseudomonadati</taxon>
        <taxon>Pseudomonadota</taxon>
        <taxon>Alphaproteobacteria</taxon>
        <taxon>Rhodobacterales</taxon>
        <taxon>Roseobacteraceae</taxon>
    </lineage>
</organism>
<dbReference type="Proteomes" id="UP000306575">
    <property type="component" value="Unassembled WGS sequence"/>
</dbReference>
<sequence length="141" mass="16137">MFPTSFPAQNTHRLVVFHPDSQPVDIERLEDLAADGVKALREGFEELNDLRGDLVSRTHKATRHLREHLANRDILSDQFKVDMEQCLERLERQLREDANTEGLSPIRSKFLESLAASNRVADLVAAERIIGRLREQHSGTR</sequence>
<gene>
    <name evidence="1" type="ORF">FAP39_17050</name>
</gene>
<reference evidence="1 2" key="1">
    <citation type="submission" date="2019-04" db="EMBL/GenBank/DDBJ databases">
        <title>Genome sequence of Pelagicola litoralis CL-ES2.</title>
        <authorList>
            <person name="Cao J."/>
        </authorList>
    </citation>
    <scope>NUCLEOTIDE SEQUENCE [LARGE SCALE GENOMIC DNA]</scope>
    <source>
        <strain evidence="1 2">CL-ES2</strain>
    </source>
</reference>
<name>A0A4U7MR85_9RHOB</name>